<dbReference type="AlphaFoldDB" id="A0A3S0IF52"/>
<organism evidence="3 4">
    <name type="scientific">Azospirillum griseum</name>
    <dbReference type="NCBI Taxonomy" id="2496639"/>
    <lineage>
        <taxon>Bacteria</taxon>
        <taxon>Pseudomonadati</taxon>
        <taxon>Pseudomonadota</taxon>
        <taxon>Alphaproteobacteria</taxon>
        <taxon>Rhodospirillales</taxon>
        <taxon>Azospirillaceae</taxon>
        <taxon>Azospirillum</taxon>
    </lineage>
</organism>
<evidence type="ECO:0000313" key="3">
    <source>
        <dbReference type="EMBL" id="RTR20213.1"/>
    </source>
</evidence>
<evidence type="ECO:0000256" key="2">
    <source>
        <dbReference type="SAM" id="SignalP"/>
    </source>
</evidence>
<feature type="region of interest" description="Disordered" evidence="1">
    <location>
        <begin position="36"/>
        <end position="57"/>
    </location>
</feature>
<accession>A0A3S0IF52</accession>
<feature type="chain" id="PRO_5018793809" description="PXPV repeat-containing protein" evidence="2">
    <location>
        <begin position="24"/>
        <end position="117"/>
    </location>
</feature>
<protein>
    <recommendedName>
        <fullName evidence="5">PXPV repeat-containing protein</fullName>
    </recommendedName>
</protein>
<name>A0A3S0IF52_9PROT</name>
<reference evidence="3 4" key="1">
    <citation type="submission" date="2018-12" db="EMBL/GenBank/DDBJ databases">
        <authorList>
            <person name="Yang Y."/>
        </authorList>
    </citation>
    <scope>NUCLEOTIDE SEQUENCE [LARGE SCALE GENOMIC DNA]</scope>
    <source>
        <strain evidence="3 4">L-25-5w-1</strain>
    </source>
</reference>
<comment type="caution">
    <text evidence="3">The sequence shown here is derived from an EMBL/GenBank/DDBJ whole genome shotgun (WGS) entry which is preliminary data.</text>
</comment>
<keyword evidence="4" id="KW-1185">Reference proteome</keyword>
<feature type="signal peptide" evidence="2">
    <location>
        <begin position="1"/>
        <end position="23"/>
    </location>
</feature>
<dbReference type="Proteomes" id="UP000277007">
    <property type="component" value="Unassembled WGS sequence"/>
</dbReference>
<proteinExistence type="predicted"/>
<gene>
    <name evidence="3" type="ORF">EJ903_11790</name>
</gene>
<dbReference type="EMBL" id="RXMA01000009">
    <property type="protein sequence ID" value="RTR20213.1"/>
    <property type="molecule type" value="Genomic_DNA"/>
</dbReference>
<evidence type="ECO:0000313" key="4">
    <source>
        <dbReference type="Proteomes" id="UP000277007"/>
    </source>
</evidence>
<evidence type="ECO:0008006" key="5">
    <source>
        <dbReference type="Google" id="ProtNLM"/>
    </source>
</evidence>
<dbReference type="RefSeq" id="WP_126615373.1">
    <property type="nucleotide sequence ID" value="NZ_JBHUCY010000033.1"/>
</dbReference>
<keyword evidence="2" id="KW-0732">Signal</keyword>
<evidence type="ECO:0000256" key="1">
    <source>
        <dbReference type="SAM" id="MobiDB-lite"/>
    </source>
</evidence>
<sequence>MSGRLFKLMWTVAGGLVIASAFAGLTAGTALAHGDDWRGYERRDERRDERDWRGPGRDWPEHWHHRRHWREPRVIYVPPPPPPRVIYAPPPVLYAPPAVSYPEPTFGFGFSANIPIR</sequence>